<evidence type="ECO:0000256" key="5">
    <source>
        <dbReference type="ARBA" id="ARBA00023002"/>
    </source>
</evidence>
<evidence type="ECO:0000313" key="8">
    <source>
        <dbReference type="EMBL" id="TLM77838.1"/>
    </source>
</evidence>
<dbReference type="InterPro" id="IPR005123">
    <property type="entry name" value="Oxoglu/Fe-dep_dioxygenase_dom"/>
</dbReference>
<keyword evidence="2" id="KW-0479">Metal-binding</keyword>
<evidence type="ECO:0000259" key="7">
    <source>
        <dbReference type="PROSITE" id="PS51471"/>
    </source>
</evidence>
<accession>A0ABY2UIR8</accession>
<dbReference type="Proteomes" id="UP000306791">
    <property type="component" value="Unassembled WGS sequence"/>
</dbReference>
<dbReference type="SMART" id="SM00702">
    <property type="entry name" value="P4Hc"/>
    <property type="match status" value="1"/>
</dbReference>
<keyword evidence="9" id="KW-1185">Reference proteome</keyword>
<evidence type="ECO:0000256" key="3">
    <source>
        <dbReference type="ARBA" id="ARBA00022896"/>
    </source>
</evidence>
<evidence type="ECO:0000256" key="2">
    <source>
        <dbReference type="ARBA" id="ARBA00022723"/>
    </source>
</evidence>
<proteinExistence type="predicted"/>
<evidence type="ECO:0000313" key="9">
    <source>
        <dbReference type="Proteomes" id="UP000306791"/>
    </source>
</evidence>
<dbReference type="GO" id="GO:0051213">
    <property type="term" value="F:dioxygenase activity"/>
    <property type="evidence" value="ECO:0007669"/>
    <property type="project" value="UniProtKB-KW"/>
</dbReference>
<dbReference type="InterPro" id="IPR006620">
    <property type="entry name" value="Pro_4_hyd_alph"/>
</dbReference>
<dbReference type="Pfam" id="PF13640">
    <property type="entry name" value="2OG-FeII_Oxy_3"/>
    <property type="match status" value="1"/>
</dbReference>
<dbReference type="InterPro" id="IPR045054">
    <property type="entry name" value="P4HA-like"/>
</dbReference>
<comment type="cofactor">
    <cofactor evidence="1">
        <name>L-ascorbate</name>
        <dbReference type="ChEBI" id="CHEBI:38290"/>
    </cofactor>
</comment>
<sequence length="275" mass="30114">MMDALLKAGYRPEIERAVQQCLASQDLADHETGAVTAEAAAEHGSATAVEDGKRFRLFELSANCIDLNDRQVEVLLAMRQPNVVLFGNLLCDWECDALIESSRPKLTPSRVVNADKGTYELKRDVRTSSGAFFQRGETPLVAAIESRLSRLLGVAESRGEPLQILHYPPGAEYRPHYDFFDPARPGNQRVLSMGGQRVGTLIIYLNDVKAGGSTVFPKIGLDILPKKGCGLFFSYADDAGGLDYQTLHGGSPVVAGEKWIATKWLRLGDYLARSD</sequence>
<name>A0ABY2UIR8_9GAMM</name>
<gene>
    <name evidence="8" type="ORF">FDY93_09020</name>
</gene>
<comment type="caution">
    <text evidence="8">The sequence shown here is derived from an EMBL/GenBank/DDBJ whole genome shotgun (WGS) entry which is preliminary data.</text>
</comment>
<keyword evidence="3" id="KW-0847">Vitamin C</keyword>
<reference evidence="8 9" key="1">
    <citation type="submission" date="2019-05" db="EMBL/GenBank/DDBJ databases">
        <title>Microbulbifer harenosus sp. nov., an alginate-degrading bacterium isolated from coastal sand.</title>
        <authorList>
            <person name="Huang H."/>
            <person name="Mo K."/>
            <person name="Bao S."/>
        </authorList>
    </citation>
    <scope>NUCLEOTIDE SEQUENCE [LARGE SCALE GENOMIC DNA]</scope>
    <source>
        <strain evidence="8 9">HB161719</strain>
    </source>
</reference>
<protein>
    <submittedName>
        <fullName evidence="8">2-oxoglutarate-dependent dioxygenase</fullName>
    </submittedName>
</protein>
<dbReference type="InterPro" id="IPR044862">
    <property type="entry name" value="Pro_4_hyd_alph_FE2OG_OXY"/>
</dbReference>
<organism evidence="8 9">
    <name type="scientific">Microbulbifer harenosus</name>
    <dbReference type="NCBI Taxonomy" id="2576840"/>
    <lineage>
        <taxon>Bacteria</taxon>
        <taxon>Pseudomonadati</taxon>
        <taxon>Pseudomonadota</taxon>
        <taxon>Gammaproteobacteria</taxon>
        <taxon>Cellvibrionales</taxon>
        <taxon>Microbulbiferaceae</taxon>
        <taxon>Microbulbifer</taxon>
    </lineage>
</organism>
<evidence type="ECO:0000256" key="6">
    <source>
        <dbReference type="ARBA" id="ARBA00023004"/>
    </source>
</evidence>
<evidence type="ECO:0000256" key="1">
    <source>
        <dbReference type="ARBA" id="ARBA00001961"/>
    </source>
</evidence>
<feature type="domain" description="Fe2OG dioxygenase" evidence="7">
    <location>
        <begin position="158"/>
        <end position="267"/>
    </location>
</feature>
<dbReference type="Gene3D" id="2.60.120.620">
    <property type="entry name" value="q2cbj1_9rhob like domain"/>
    <property type="match status" value="1"/>
</dbReference>
<evidence type="ECO:0000256" key="4">
    <source>
        <dbReference type="ARBA" id="ARBA00022964"/>
    </source>
</evidence>
<dbReference type="PANTHER" id="PTHR10869">
    <property type="entry name" value="PROLYL 4-HYDROXYLASE ALPHA SUBUNIT"/>
    <property type="match status" value="1"/>
</dbReference>
<keyword evidence="6" id="KW-0408">Iron</keyword>
<keyword evidence="4 8" id="KW-0223">Dioxygenase</keyword>
<dbReference type="EMBL" id="VANI01000009">
    <property type="protein sequence ID" value="TLM77838.1"/>
    <property type="molecule type" value="Genomic_DNA"/>
</dbReference>
<dbReference type="PROSITE" id="PS51471">
    <property type="entry name" value="FE2OG_OXY"/>
    <property type="match status" value="1"/>
</dbReference>
<dbReference type="PANTHER" id="PTHR10869:SF246">
    <property type="entry name" value="TRANSMEMBRANE PROLYL 4-HYDROXYLASE"/>
    <property type="match status" value="1"/>
</dbReference>
<keyword evidence="5" id="KW-0560">Oxidoreductase</keyword>